<dbReference type="AlphaFoldDB" id="A4BRD5"/>
<dbReference type="OrthoDB" id="7060258at2"/>
<keyword evidence="2" id="KW-1185">Reference proteome</keyword>
<dbReference type="Pfam" id="PF09684">
    <property type="entry name" value="Tail_P2_I"/>
    <property type="match status" value="1"/>
</dbReference>
<dbReference type="InterPro" id="IPR006521">
    <property type="entry name" value="Tail_protein_I"/>
</dbReference>
<dbReference type="RefSeq" id="WP_004999760.1">
    <property type="nucleotide sequence ID" value="NZ_CH672427.1"/>
</dbReference>
<protein>
    <submittedName>
        <fullName evidence="1">NHL repeat domain protein</fullName>
    </submittedName>
</protein>
<name>A4BRD5_9GAMM</name>
<proteinExistence type="predicted"/>
<sequence>MQRPDIEALLPAVYQDAIHPGSPLDAVLEVAARLPQPLEELLASLDRLFDPRRAPDPMVAFLARWVDLEHFLVHRSGVGSGGSLPSGMGHLRELCAAAAELSQQRGTRQGLMRFLEIATGHTGFRIEENIERNGLERPFHLLVTAPLAVQAQRELIHAVVAFEKPAYVTYDPEELRFE</sequence>
<comment type="caution">
    <text evidence="1">The sequence shown here is derived from an EMBL/GenBank/DDBJ whole genome shotgun (WGS) entry which is preliminary data.</text>
</comment>
<dbReference type="HOGENOM" id="CLU_102913_0_0_6"/>
<organism evidence="1 2">
    <name type="scientific">Nitrococcus mobilis Nb-231</name>
    <dbReference type="NCBI Taxonomy" id="314278"/>
    <lineage>
        <taxon>Bacteria</taxon>
        <taxon>Pseudomonadati</taxon>
        <taxon>Pseudomonadota</taxon>
        <taxon>Gammaproteobacteria</taxon>
        <taxon>Chromatiales</taxon>
        <taxon>Ectothiorhodospiraceae</taxon>
        <taxon>Nitrococcus</taxon>
    </lineage>
</organism>
<evidence type="ECO:0000313" key="2">
    <source>
        <dbReference type="Proteomes" id="UP000003374"/>
    </source>
</evidence>
<evidence type="ECO:0000313" key="1">
    <source>
        <dbReference type="EMBL" id="EAR21757.1"/>
    </source>
</evidence>
<dbReference type="Proteomes" id="UP000003374">
    <property type="component" value="Unassembled WGS sequence"/>
</dbReference>
<dbReference type="EMBL" id="AAOF01000006">
    <property type="protein sequence ID" value="EAR21757.1"/>
    <property type="molecule type" value="Genomic_DNA"/>
</dbReference>
<dbReference type="eggNOG" id="COG4385">
    <property type="taxonomic scope" value="Bacteria"/>
</dbReference>
<gene>
    <name evidence="1" type="ORF">NB231_03470</name>
</gene>
<dbReference type="STRING" id="314278.NB231_03470"/>
<reference evidence="1 2" key="1">
    <citation type="submission" date="2006-02" db="EMBL/GenBank/DDBJ databases">
        <authorList>
            <person name="Waterbury J."/>
            <person name="Ferriera S."/>
            <person name="Johnson J."/>
            <person name="Kravitz S."/>
            <person name="Halpern A."/>
            <person name="Remington K."/>
            <person name="Beeson K."/>
            <person name="Tran B."/>
            <person name="Rogers Y.-H."/>
            <person name="Friedman R."/>
            <person name="Venter J.C."/>
        </authorList>
    </citation>
    <scope>NUCLEOTIDE SEQUENCE [LARGE SCALE GENOMIC DNA]</scope>
    <source>
        <strain evidence="1 2">Nb-231</strain>
    </source>
</reference>
<accession>A4BRD5</accession>